<dbReference type="EC" id="2.7.13.3" evidence="3"/>
<dbReference type="SMART" id="SM00387">
    <property type="entry name" value="HATPase_c"/>
    <property type="match status" value="1"/>
</dbReference>
<name>A0A5N1JAL4_9BACT</name>
<dbReference type="InterPro" id="IPR003660">
    <property type="entry name" value="HAMP_dom"/>
</dbReference>
<organism evidence="14 15">
    <name type="scientific">Adhaeribacter soli</name>
    <dbReference type="NCBI Taxonomy" id="2607655"/>
    <lineage>
        <taxon>Bacteria</taxon>
        <taxon>Pseudomonadati</taxon>
        <taxon>Bacteroidota</taxon>
        <taxon>Cytophagia</taxon>
        <taxon>Cytophagales</taxon>
        <taxon>Hymenobacteraceae</taxon>
        <taxon>Adhaeribacter</taxon>
    </lineage>
</organism>
<evidence type="ECO:0000313" key="14">
    <source>
        <dbReference type="EMBL" id="KAA9345899.1"/>
    </source>
</evidence>
<dbReference type="Gene3D" id="1.10.287.130">
    <property type="match status" value="1"/>
</dbReference>
<dbReference type="PROSITE" id="PS50109">
    <property type="entry name" value="HIS_KIN"/>
    <property type="match status" value="1"/>
</dbReference>
<feature type="domain" description="Histidine kinase" evidence="12">
    <location>
        <begin position="238"/>
        <end position="456"/>
    </location>
</feature>
<dbReference type="PRINTS" id="PR00344">
    <property type="entry name" value="BCTRLSENSOR"/>
</dbReference>
<dbReference type="Pfam" id="PF00672">
    <property type="entry name" value="HAMP"/>
    <property type="match status" value="1"/>
</dbReference>
<evidence type="ECO:0000256" key="10">
    <source>
        <dbReference type="ARBA" id="ARBA00023136"/>
    </source>
</evidence>
<keyword evidence="8 11" id="KW-1133">Transmembrane helix</keyword>
<dbReference type="PANTHER" id="PTHR45436:SF5">
    <property type="entry name" value="SENSOR HISTIDINE KINASE TRCS"/>
    <property type="match status" value="1"/>
</dbReference>
<keyword evidence="6 11" id="KW-0812">Transmembrane</keyword>
<evidence type="ECO:0000256" key="9">
    <source>
        <dbReference type="ARBA" id="ARBA00023012"/>
    </source>
</evidence>
<keyword evidence="15" id="KW-1185">Reference proteome</keyword>
<comment type="caution">
    <text evidence="14">The sequence shown here is derived from an EMBL/GenBank/DDBJ whole genome shotgun (WGS) entry which is preliminary data.</text>
</comment>
<dbReference type="EMBL" id="VTWT01000001">
    <property type="protein sequence ID" value="KAA9345899.1"/>
    <property type="molecule type" value="Genomic_DNA"/>
</dbReference>
<dbReference type="Proteomes" id="UP000326570">
    <property type="component" value="Unassembled WGS sequence"/>
</dbReference>
<evidence type="ECO:0000259" key="13">
    <source>
        <dbReference type="PROSITE" id="PS50885"/>
    </source>
</evidence>
<dbReference type="InterPro" id="IPR003661">
    <property type="entry name" value="HisK_dim/P_dom"/>
</dbReference>
<dbReference type="GO" id="GO:0000155">
    <property type="term" value="F:phosphorelay sensor kinase activity"/>
    <property type="evidence" value="ECO:0007669"/>
    <property type="project" value="InterPro"/>
</dbReference>
<dbReference type="PANTHER" id="PTHR45436">
    <property type="entry name" value="SENSOR HISTIDINE KINASE YKOH"/>
    <property type="match status" value="1"/>
</dbReference>
<reference evidence="14 15" key="1">
    <citation type="submission" date="2019-09" db="EMBL/GenBank/DDBJ databases">
        <title>Genome sequence of Adhaeribacter sp. M2.</title>
        <authorList>
            <person name="Srinivasan S."/>
        </authorList>
    </citation>
    <scope>NUCLEOTIDE SEQUENCE [LARGE SCALE GENOMIC DNA]</scope>
    <source>
        <strain evidence="14 15">M2</strain>
    </source>
</reference>
<comment type="subcellular location">
    <subcellularLocation>
        <location evidence="2">Membrane</location>
    </subcellularLocation>
</comment>
<dbReference type="PROSITE" id="PS50885">
    <property type="entry name" value="HAMP"/>
    <property type="match status" value="1"/>
</dbReference>
<protein>
    <recommendedName>
        <fullName evidence="3">histidine kinase</fullName>
        <ecNumber evidence="3">2.7.13.3</ecNumber>
    </recommendedName>
</protein>
<feature type="domain" description="HAMP" evidence="13">
    <location>
        <begin position="177"/>
        <end position="230"/>
    </location>
</feature>
<dbReference type="CDD" id="cd00082">
    <property type="entry name" value="HisKA"/>
    <property type="match status" value="1"/>
</dbReference>
<evidence type="ECO:0000256" key="11">
    <source>
        <dbReference type="SAM" id="Phobius"/>
    </source>
</evidence>
<proteinExistence type="predicted"/>
<evidence type="ECO:0000256" key="5">
    <source>
        <dbReference type="ARBA" id="ARBA00022679"/>
    </source>
</evidence>
<evidence type="ECO:0000256" key="1">
    <source>
        <dbReference type="ARBA" id="ARBA00000085"/>
    </source>
</evidence>
<dbReference type="SUPFAM" id="SSF47384">
    <property type="entry name" value="Homodimeric domain of signal transducing histidine kinase"/>
    <property type="match status" value="1"/>
</dbReference>
<dbReference type="Gene3D" id="6.10.340.10">
    <property type="match status" value="1"/>
</dbReference>
<keyword evidence="9" id="KW-0902">Two-component regulatory system</keyword>
<dbReference type="Pfam" id="PF00512">
    <property type="entry name" value="HisKA"/>
    <property type="match status" value="1"/>
</dbReference>
<dbReference type="SUPFAM" id="SSF55874">
    <property type="entry name" value="ATPase domain of HSP90 chaperone/DNA topoisomerase II/histidine kinase"/>
    <property type="match status" value="1"/>
</dbReference>
<evidence type="ECO:0000256" key="7">
    <source>
        <dbReference type="ARBA" id="ARBA00022777"/>
    </source>
</evidence>
<keyword evidence="5" id="KW-0808">Transferase</keyword>
<dbReference type="InterPro" id="IPR003594">
    <property type="entry name" value="HATPase_dom"/>
</dbReference>
<keyword evidence="7 14" id="KW-0418">Kinase</keyword>
<dbReference type="InterPro" id="IPR050428">
    <property type="entry name" value="TCS_sensor_his_kinase"/>
</dbReference>
<dbReference type="Gene3D" id="3.30.565.10">
    <property type="entry name" value="Histidine kinase-like ATPase, C-terminal domain"/>
    <property type="match status" value="1"/>
</dbReference>
<dbReference type="InterPro" id="IPR005467">
    <property type="entry name" value="His_kinase_dom"/>
</dbReference>
<dbReference type="RefSeq" id="WP_150902042.1">
    <property type="nucleotide sequence ID" value="NZ_VTWT01000001.1"/>
</dbReference>
<keyword evidence="10 11" id="KW-0472">Membrane</keyword>
<dbReference type="GO" id="GO:0005886">
    <property type="term" value="C:plasma membrane"/>
    <property type="evidence" value="ECO:0007669"/>
    <property type="project" value="TreeGrafter"/>
</dbReference>
<dbReference type="CDD" id="cd06225">
    <property type="entry name" value="HAMP"/>
    <property type="match status" value="1"/>
</dbReference>
<gene>
    <name evidence="14" type="ORF">F0P94_02115</name>
</gene>
<feature type="transmembrane region" description="Helical" evidence="11">
    <location>
        <begin position="7"/>
        <end position="29"/>
    </location>
</feature>
<evidence type="ECO:0000256" key="2">
    <source>
        <dbReference type="ARBA" id="ARBA00004370"/>
    </source>
</evidence>
<dbReference type="InterPro" id="IPR036097">
    <property type="entry name" value="HisK_dim/P_sf"/>
</dbReference>
<evidence type="ECO:0000259" key="12">
    <source>
        <dbReference type="PROSITE" id="PS50109"/>
    </source>
</evidence>
<evidence type="ECO:0000256" key="4">
    <source>
        <dbReference type="ARBA" id="ARBA00022553"/>
    </source>
</evidence>
<comment type="catalytic activity">
    <reaction evidence="1">
        <text>ATP + protein L-histidine = ADP + protein N-phospho-L-histidine.</text>
        <dbReference type="EC" id="2.7.13.3"/>
    </reaction>
</comment>
<evidence type="ECO:0000256" key="3">
    <source>
        <dbReference type="ARBA" id="ARBA00012438"/>
    </source>
</evidence>
<dbReference type="Pfam" id="PF02518">
    <property type="entry name" value="HATPase_c"/>
    <property type="match status" value="1"/>
</dbReference>
<feature type="transmembrane region" description="Helical" evidence="11">
    <location>
        <begin position="156"/>
        <end position="175"/>
    </location>
</feature>
<evidence type="ECO:0000313" key="15">
    <source>
        <dbReference type="Proteomes" id="UP000326570"/>
    </source>
</evidence>
<sequence length="456" mass="52090">MSIRNKLTLQFAGIFAIILILFSLTVYYFTSLFRANDFFNSLEERATATALFVLETDEVSPAEHQLYTREYYRSLPEEIVQVYDSQGHLIFAEGEGDLHITPDLLNKLKEQKIVRIGQDNRQVLGMLYKDNQGEFAVFASGIDWYSLTKLSTLKKILITGVCFAMLVVMVAGWLFSRSALRPIARVIREVESINASDLHRRLSYPDGKDEIWFLAHTFNKMLDRLENAFEMQTTFVSSASHELRTPLTAMMGEIEVALMKNREPAEYHRVLESILDDARILARLSNGLLQIAQASTDESKIRTKPLRFDELIWSAQEEAQKRHPQIRYELDFENYPEDEEALMVNGNESLLQVAFLNVFENAGKFSRPGQKVTALLSRVRQGFTVLVKDQGVGIQKDDLVNVFVPFFRAHNVREISGHGIGLPLAERILKLHKGTIQVHSRIGEGTEVFIYLPARR</sequence>
<dbReference type="InterPro" id="IPR036890">
    <property type="entry name" value="HATPase_C_sf"/>
</dbReference>
<keyword evidence="4" id="KW-0597">Phosphoprotein</keyword>
<dbReference type="InterPro" id="IPR004358">
    <property type="entry name" value="Sig_transdc_His_kin-like_C"/>
</dbReference>
<accession>A0A5N1JAL4</accession>
<dbReference type="AlphaFoldDB" id="A0A5N1JAL4"/>
<evidence type="ECO:0000256" key="8">
    <source>
        <dbReference type="ARBA" id="ARBA00022989"/>
    </source>
</evidence>
<dbReference type="SMART" id="SM00304">
    <property type="entry name" value="HAMP"/>
    <property type="match status" value="1"/>
</dbReference>
<dbReference type="SUPFAM" id="SSF158472">
    <property type="entry name" value="HAMP domain-like"/>
    <property type="match status" value="1"/>
</dbReference>
<evidence type="ECO:0000256" key="6">
    <source>
        <dbReference type="ARBA" id="ARBA00022692"/>
    </source>
</evidence>
<dbReference type="SMART" id="SM00388">
    <property type="entry name" value="HisKA"/>
    <property type="match status" value="1"/>
</dbReference>